<keyword evidence="3 5" id="KW-0645">Protease</keyword>
<keyword evidence="5" id="KW-0812">Transmembrane</keyword>
<evidence type="ECO:0000313" key="8">
    <source>
        <dbReference type="EMBL" id="MEU8133986.1"/>
    </source>
</evidence>
<keyword evidence="4 5" id="KW-0378">Hydrolase</keyword>
<dbReference type="InterPro" id="IPR019756">
    <property type="entry name" value="Pept_S26A_signal_pept_1_Ser-AS"/>
</dbReference>
<feature type="domain" description="Peptidase S26" evidence="7">
    <location>
        <begin position="2"/>
        <end position="154"/>
    </location>
</feature>
<evidence type="ECO:0000256" key="1">
    <source>
        <dbReference type="ARBA" id="ARBA00004401"/>
    </source>
</evidence>
<dbReference type="EC" id="3.4.21.89" evidence="5"/>
<sequence length="251" mass="25639">MVVVPFVLAFFMYRTYAVPSGSMEPTLREGDRLLVREGGGGDVTRGDVVVFSADGWSRGVGGEDFVKRVLGVGGDVVACCDVAGRVSVNGLSVYESYLADGMSPSRVAFEVKVPNGRLFVLGDARTTSYDSRAHVGDAFGGTIAREDVVGRVERVILPLSHQGPVGGAAVFAAAGLPGGGSSTGLAVALAVVAAAGLMLNLAAGTVGVITYLLANQPGNHGSWRQDGVTPVAGGDADPAVQPPHGRAFPKE</sequence>
<evidence type="ECO:0000256" key="3">
    <source>
        <dbReference type="ARBA" id="ARBA00022670"/>
    </source>
</evidence>
<dbReference type="GO" id="GO:0009003">
    <property type="term" value="F:signal peptidase activity"/>
    <property type="evidence" value="ECO:0007669"/>
    <property type="project" value="UniProtKB-EC"/>
</dbReference>
<feature type="region of interest" description="Disordered" evidence="6">
    <location>
        <begin position="223"/>
        <end position="251"/>
    </location>
</feature>
<gene>
    <name evidence="8" type="primary">lepB</name>
    <name evidence="8" type="ORF">AB0C36_10785</name>
</gene>
<dbReference type="PRINTS" id="PR00727">
    <property type="entry name" value="LEADERPTASE"/>
</dbReference>
<dbReference type="SUPFAM" id="SSF51306">
    <property type="entry name" value="LexA/Signal peptidase"/>
    <property type="match status" value="1"/>
</dbReference>
<evidence type="ECO:0000256" key="6">
    <source>
        <dbReference type="SAM" id="MobiDB-lite"/>
    </source>
</evidence>
<name>A0ABV3DE73_9ACTN</name>
<dbReference type="InterPro" id="IPR019533">
    <property type="entry name" value="Peptidase_S26"/>
</dbReference>
<dbReference type="EMBL" id="JBEZFP010000020">
    <property type="protein sequence ID" value="MEU8133986.1"/>
    <property type="molecule type" value="Genomic_DNA"/>
</dbReference>
<dbReference type="CDD" id="cd06530">
    <property type="entry name" value="S26_SPase_I"/>
    <property type="match status" value="1"/>
</dbReference>
<evidence type="ECO:0000313" key="9">
    <source>
        <dbReference type="Proteomes" id="UP001551482"/>
    </source>
</evidence>
<comment type="subcellular location">
    <subcellularLocation>
        <location evidence="1">Cell membrane</location>
        <topology evidence="1">Single-pass type II membrane protein</topology>
    </subcellularLocation>
    <subcellularLocation>
        <location evidence="5">Membrane</location>
        <topology evidence="5">Single-pass type II membrane protein</topology>
    </subcellularLocation>
</comment>
<reference evidence="8 9" key="1">
    <citation type="submission" date="2024-06" db="EMBL/GenBank/DDBJ databases">
        <title>The Natural Products Discovery Center: Release of the First 8490 Sequenced Strains for Exploring Actinobacteria Biosynthetic Diversity.</title>
        <authorList>
            <person name="Kalkreuter E."/>
            <person name="Kautsar S.A."/>
            <person name="Yang D."/>
            <person name="Bader C.D."/>
            <person name="Teijaro C.N."/>
            <person name="Fluegel L."/>
            <person name="Davis C.M."/>
            <person name="Simpson J.R."/>
            <person name="Lauterbach L."/>
            <person name="Steele A.D."/>
            <person name="Gui C."/>
            <person name="Meng S."/>
            <person name="Li G."/>
            <person name="Viehrig K."/>
            <person name="Ye F."/>
            <person name="Su P."/>
            <person name="Kiefer A.F."/>
            <person name="Nichols A."/>
            <person name="Cepeda A.J."/>
            <person name="Yan W."/>
            <person name="Fan B."/>
            <person name="Jiang Y."/>
            <person name="Adhikari A."/>
            <person name="Zheng C.-J."/>
            <person name="Schuster L."/>
            <person name="Cowan T.M."/>
            <person name="Smanski M.J."/>
            <person name="Chevrette M.G."/>
            <person name="De Carvalho L.P.S."/>
            <person name="Shen B."/>
        </authorList>
    </citation>
    <scope>NUCLEOTIDE SEQUENCE [LARGE SCALE GENOMIC DNA]</scope>
    <source>
        <strain evidence="8 9">NPDC048946</strain>
    </source>
</reference>
<comment type="similarity">
    <text evidence="2 5">Belongs to the peptidase S26 family.</text>
</comment>
<comment type="catalytic activity">
    <reaction evidence="5">
        <text>Cleavage of hydrophobic, N-terminal signal or leader sequences from secreted and periplasmic proteins.</text>
        <dbReference type="EC" id="3.4.21.89"/>
    </reaction>
</comment>
<keyword evidence="5" id="KW-0472">Membrane</keyword>
<evidence type="ECO:0000259" key="7">
    <source>
        <dbReference type="Pfam" id="PF10502"/>
    </source>
</evidence>
<dbReference type="RefSeq" id="WP_358352281.1">
    <property type="nucleotide sequence ID" value="NZ_JBEZFP010000020.1"/>
</dbReference>
<keyword evidence="9" id="KW-1185">Reference proteome</keyword>
<dbReference type="NCBIfam" id="TIGR02227">
    <property type="entry name" value="sigpep_I_bact"/>
    <property type="match status" value="1"/>
</dbReference>
<evidence type="ECO:0000256" key="5">
    <source>
        <dbReference type="RuleBase" id="RU362042"/>
    </source>
</evidence>
<feature type="transmembrane region" description="Helical" evidence="5">
    <location>
        <begin position="185"/>
        <end position="214"/>
    </location>
</feature>
<evidence type="ECO:0000256" key="2">
    <source>
        <dbReference type="ARBA" id="ARBA00009370"/>
    </source>
</evidence>
<protein>
    <recommendedName>
        <fullName evidence="5">Signal peptidase I</fullName>
        <ecNumber evidence="5">3.4.21.89</ecNumber>
    </recommendedName>
</protein>
<dbReference type="PANTHER" id="PTHR43390:SF1">
    <property type="entry name" value="CHLOROPLAST PROCESSING PEPTIDASE"/>
    <property type="match status" value="1"/>
</dbReference>
<dbReference type="PROSITE" id="PS00501">
    <property type="entry name" value="SPASE_I_1"/>
    <property type="match status" value="1"/>
</dbReference>
<proteinExistence type="inferred from homology"/>
<organism evidence="8 9">
    <name type="scientific">Streptodolium elevatio</name>
    <dbReference type="NCBI Taxonomy" id="3157996"/>
    <lineage>
        <taxon>Bacteria</taxon>
        <taxon>Bacillati</taxon>
        <taxon>Actinomycetota</taxon>
        <taxon>Actinomycetes</taxon>
        <taxon>Kitasatosporales</taxon>
        <taxon>Streptomycetaceae</taxon>
        <taxon>Streptodolium</taxon>
    </lineage>
</organism>
<dbReference type="Proteomes" id="UP001551482">
    <property type="component" value="Unassembled WGS sequence"/>
</dbReference>
<accession>A0ABV3DE73</accession>
<dbReference type="PANTHER" id="PTHR43390">
    <property type="entry name" value="SIGNAL PEPTIDASE I"/>
    <property type="match status" value="1"/>
</dbReference>
<comment type="caution">
    <text evidence="8">The sequence shown here is derived from an EMBL/GenBank/DDBJ whole genome shotgun (WGS) entry which is preliminary data.</text>
</comment>
<evidence type="ECO:0000256" key="4">
    <source>
        <dbReference type="ARBA" id="ARBA00022801"/>
    </source>
</evidence>
<dbReference type="InterPro" id="IPR036286">
    <property type="entry name" value="LexA/Signal_pep-like_sf"/>
</dbReference>
<dbReference type="Gene3D" id="2.10.109.10">
    <property type="entry name" value="Umud Fragment, subunit A"/>
    <property type="match status" value="1"/>
</dbReference>
<dbReference type="InterPro" id="IPR000223">
    <property type="entry name" value="Pept_S26A_signal_pept_1"/>
</dbReference>
<dbReference type="Pfam" id="PF10502">
    <property type="entry name" value="Peptidase_S26"/>
    <property type="match status" value="1"/>
</dbReference>
<keyword evidence="5" id="KW-1133">Transmembrane helix</keyword>